<feature type="domain" description="Fibronectin type-III" evidence="11">
    <location>
        <begin position="949"/>
        <end position="1044"/>
    </location>
</feature>
<dbReference type="PROSITE" id="PS50853">
    <property type="entry name" value="FN3"/>
    <property type="match status" value="4"/>
</dbReference>
<evidence type="ECO:0000256" key="2">
    <source>
        <dbReference type="ARBA" id="ARBA00022692"/>
    </source>
</evidence>
<keyword evidence="8" id="KW-1015">Disulfide bond</keyword>
<feature type="domain" description="Ig-like" evidence="10">
    <location>
        <begin position="4"/>
        <end position="81"/>
    </location>
</feature>
<dbReference type="PhylomeDB" id="T1J767"/>
<sequence>NQIESLEIVVNTQHLQLESGGSQGLVCDVKGAAEFAISWYRNGDLMPNKNGMKNLNLDQSGIYQCFVKSEDDMVHATAQVTSGKNKPKIIKKFEERILHPGDSVNLECKVSSNPVATITWYLDDQKLSTSDSIIITEKVENNELSASVLSLNKLTVENGGTYSCQAINNVGIDTYSARINVYGKLGMRSMTHTTVVAGDSFIINCPFYGYPISNIEWQKDSQGLPVMFHQKAFPNGTLIVSNVKKGLDDGKYSCIVSNIQSERAVGTVEMVVMIAPKIMPFSFQEDLLREGMRARLQCVVSEGDSPITIQWLKDNAKIPAELDIKIQPLDEFSSILNIGHVTPKHNGNYTCQARNAAATIAYSAVLNVNVPPKIIPFAFVDDQFYKGMRAHITCAVSQGDPPLNFRWLKDDRPIISSSTDVLTQQYDKYANSLSIESVSSVHTGNYTCVVSNRAVTVSHTAQLLVHVAPRIIPFSFQDKSVAEGRQARVMCGLIEGDAPVTFTWLKDGVPIKQTDIEISRVDDNYSILSIHSVHRGHTGNYTCVATNGATSSQFTAPKIVPFSFQDDQLFEGVFARVSCVVYQGDLPITIKWLKDNQPLSTLEGVNVRQVDQFSSMLTIEKVQQVHSGNYTCTATNSAASASSTAILVVNVPPKIVPFTFQDGHLLEGMLVRVSCVISRGDLPLNISWLKNDKQLPEDHSINVHNLDDYSSVLSIDPVTKKHDGNYTCIAKNMAGSDFLVASLIVYELPKWVVKPNNTKISVGSSALMPCITTGFPKPKTTWYKVKGSDSRGETDVVKNENGYKLLANGSLEIHNVNLKHAGYYFCLSNNTIGSISAMALLSISFPPQIHKKLQNNTVQKGDSVYFKCVAHGDQPMKFIWYVNGQAVNQTTSINGYLIKQSNDTASVTSEFAIKKTERKHSTSFICSAENSYGTENATFNLLVLETPDPPRDIKIIEANNRTVVIGWQTPFDGNMPVNKFILQYKLVADTWETGVRNLTLPGHKLQSAISSLKPSANYNVRIIAGNDIGMSLPSEEIEVLMPDQAPAGPPLNVNAIATDSNSLKVSSGAYQFRMLEVPEDYTATLSLPINDLHTFTQYSVVVQAFNDGGKGPLSKQVIAVTSESIPTKPPRDIKCSVLSSQSIHLTWQPPPQSSIHGMLQGFKINYKPVTDQSKYSITRGVRTLCRPDTCPVRTPVQSGHLSSPDTMAEPSQSPAMLKYRCRPDTCPDQTEFCAPPVSGPHIEDATPQIQSLNGTSTKMTVRNLEKFTNYSVQISAMTRMGDGVKSEPVFCRTLEDIPSAPSDVKVFPVSAQSIIIAWKPPNRANGLITKYTVYEKQSGSTSAAKIAGFGTTIVITQGEDVLLACKSVGMPPPQQKWMSDGNGVDLDTRHATLGDGSLLIKDTDEHDSDNYTCHVQNEHGQDYITYNLIIQSAPGVPFVEISLVTTSSIDIQWKVDRNGGSPIQGYKLYYKHDQSDWEIIDLDGGMNSYHLDGLHCGTKYQLYMVAYNKLGQGKATQVISAGTKGGIPISPSKSKLIEEGSTYVTINLDSWLVDKCPIKYFVVEYKTRNSAQWRLLSDDITSEKHKLSLSDLSPATWYNLRIITHSSAGTAAAEYTFATLAVDGDLPYSLGKNDMPEKPSLTRF</sequence>
<reference evidence="12" key="2">
    <citation type="submission" date="2015-02" db="UniProtKB">
        <authorList>
            <consortium name="EnsemblMetazoa"/>
        </authorList>
    </citation>
    <scope>IDENTIFICATION</scope>
</reference>
<dbReference type="InterPro" id="IPR003599">
    <property type="entry name" value="Ig_sub"/>
</dbReference>
<feature type="domain" description="Ig-like" evidence="10">
    <location>
        <begin position="557"/>
        <end position="648"/>
    </location>
</feature>
<organism evidence="12 13">
    <name type="scientific">Strigamia maritima</name>
    <name type="common">European centipede</name>
    <name type="synonym">Geophilus maritimus</name>
    <dbReference type="NCBI Taxonomy" id="126957"/>
    <lineage>
        <taxon>Eukaryota</taxon>
        <taxon>Metazoa</taxon>
        <taxon>Ecdysozoa</taxon>
        <taxon>Arthropoda</taxon>
        <taxon>Myriapoda</taxon>
        <taxon>Chilopoda</taxon>
        <taxon>Pleurostigmophora</taxon>
        <taxon>Geophilomorpha</taxon>
        <taxon>Linotaeniidae</taxon>
        <taxon>Strigamia</taxon>
    </lineage>
</organism>
<evidence type="ECO:0000256" key="9">
    <source>
        <dbReference type="ARBA" id="ARBA00023319"/>
    </source>
</evidence>
<dbReference type="eggNOG" id="KOG3510">
    <property type="taxonomic scope" value="Eukaryota"/>
</dbReference>
<evidence type="ECO:0000256" key="7">
    <source>
        <dbReference type="ARBA" id="ARBA00023136"/>
    </source>
</evidence>
<evidence type="ECO:0000256" key="3">
    <source>
        <dbReference type="ARBA" id="ARBA00022729"/>
    </source>
</evidence>
<dbReference type="SUPFAM" id="SSF48726">
    <property type="entry name" value="Immunoglobulin"/>
    <property type="match status" value="11"/>
</dbReference>
<dbReference type="GO" id="GO:0007155">
    <property type="term" value="P:cell adhesion"/>
    <property type="evidence" value="ECO:0007669"/>
    <property type="project" value="UniProtKB-KW"/>
</dbReference>
<dbReference type="SMART" id="SM00060">
    <property type="entry name" value="FN3"/>
    <property type="match status" value="6"/>
</dbReference>
<keyword evidence="9" id="KW-0393">Immunoglobulin domain</keyword>
<dbReference type="InterPro" id="IPR036179">
    <property type="entry name" value="Ig-like_dom_sf"/>
</dbReference>
<keyword evidence="7" id="KW-0472">Membrane</keyword>
<reference evidence="13" key="1">
    <citation type="submission" date="2011-05" db="EMBL/GenBank/DDBJ databases">
        <authorList>
            <person name="Richards S.R."/>
            <person name="Qu J."/>
            <person name="Jiang H."/>
            <person name="Jhangiani S.N."/>
            <person name="Agravi P."/>
            <person name="Goodspeed R."/>
            <person name="Gross S."/>
            <person name="Mandapat C."/>
            <person name="Jackson L."/>
            <person name="Mathew T."/>
            <person name="Pu L."/>
            <person name="Thornton R."/>
            <person name="Saada N."/>
            <person name="Wilczek-Boney K.B."/>
            <person name="Lee S."/>
            <person name="Kovar C."/>
            <person name="Wu Y."/>
            <person name="Scherer S.E."/>
            <person name="Worley K.C."/>
            <person name="Muzny D.M."/>
            <person name="Gibbs R."/>
        </authorList>
    </citation>
    <scope>NUCLEOTIDE SEQUENCE</scope>
    <source>
        <strain evidence="13">Brora</strain>
    </source>
</reference>
<dbReference type="PROSITE" id="PS50835">
    <property type="entry name" value="IG_LIKE"/>
    <property type="match status" value="11"/>
</dbReference>
<feature type="domain" description="Ig-like" evidence="10">
    <location>
        <begin position="469"/>
        <end position="555"/>
    </location>
</feature>
<dbReference type="PANTHER" id="PTHR12231">
    <property type="entry name" value="CTX-RELATED TYPE I TRANSMEMBRANE PROTEIN"/>
    <property type="match status" value="1"/>
</dbReference>
<feature type="domain" description="Fibronectin type-III" evidence="11">
    <location>
        <begin position="1433"/>
        <end position="1526"/>
    </location>
</feature>
<feature type="domain" description="Ig-like" evidence="10">
    <location>
        <begin position="1344"/>
        <end position="1425"/>
    </location>
</feature>
<dbReference type="Pfam" id="PF13927">
    <property type="entry name" value="Ig_3"/>
    <property type="match status" value="8"/>
</dbReference>
<dbReference type="GO" id="GO:0016020">
    <property type="term" value="C:membrane"/>
    <property type="evidence" value="ECO:0007669"/>
    <property type="project" value="UniProtKB-SubCell"/>
</dbReference>
<dbReference type="SMART" id="SM00408">
    <property type="entry name" value="IGc2"/>
    <property type="match status" value="11"/>
</dbReference>
<evidence type="ECO:0000256" key="8">
    <source>
        <dbReference type="ARBA" id="ARBA00023157"/>
    </source>
</evidence>
<accession>T1J767</accession>
<feature type="domain" description="Fibronectin type-III" evidence="11">
    <location>
        <begin position="1129"/>
        <end position="1224"/>
    </location>
</feature>
<feature type="domain" description="Ig-like" evidence="10">
    <location>
        <begin position="198"/>
        <end position="266"/>
    </location>
</feature>
<keyword evidence="6" id="KW-1133">Transmembrane helix</keyword>
<protein>
    <recommendedName>
        <fullName evidence="14">Down syndrome cell adhesion molecule</fullName>
    </recommendedName>
</protein>
<dbReference type="InterPro" id="IPR003598">
    <property type="entry name" value="Ig_sub2"/>
</dbReference>
<evidence type="ECO:0000313" key="12">
    <source>
        <dbReference type="EnsemblMetazoa" id="SMAR009501-PA"/>
    </source>
</evidence>
<feature type="domain" description="Ig-like" evidence="10">
    <location>
        <begin position="372"/>
        <end position="458"/>
    </location>
</feature>
<dbReference type="InterPro" id="IPR007110">
    <property type="entry name" value="Ig-like_dom"/>
</dbReference>
<evidence type="ECO:0000313" key="13">
    <source>
        <dbReference type="Proteomes" id="UP000014500"/>
    </source>
</evidence>
<proteinExistence type="predicted"/>
<feature type="domain" description="Ig-like" evidence="10">
    <location>
        <begin position="653"/>
        <end position="746"/>
    </location>
</feature>
<keyword evidence="5" id="KW-0130">Cell adhesion</keyword>
<evidence type="ECO:0000256" key="5">
    <source>
        <dbReference type="ARBA" id="ARBA00022889"/>
    </source>
</evidence>
<feature type="domain" description="Fibronectin type-III" evidence="11">
    <location>
        <begin position="1530"/>
        <end position="1625"/>
    </location>
</feature>
<dbReference type="Pfam" id="PF00041">
    <property type="entry name" value="fn3"/>
    <property type="match status" value="2"/>
</dbReference>
<keyword evidence="13" id="KW-1185">Reference proteome</keyword>
<dbReference type="HOGENOM" id="CLU_001038_4_1_1"/>
<dbReference type="InterPro" id="IPR003961">
    <property type="entry name" value="FN3_dom"/>
</dbReference>
<dbReference type="InterPro" id="IPR013783">
    <property type="entry name" value="Ig-like_fold"/>
</dbReference>
<dbReference type="EMBL" id="AFFK01021809">
    <property type="status" value="NOT_ANNOTATED_CDS"/>
    <property type="molecule type" value="Genomic_DNA"/>
</dbReference>
<dbReference type="Pfam" id="PF07679">
    <property type="entry name" value="I-set"/>
    <property type="match status" value="2"/>
</dbReference>
<evidence type="ECO:0000259" key="11">
    <source>
        <dbReference type="PROSITE" id="PS50853"/>
    </source>
</evidence>
<dbReference type="EnsemblMetazoa" id="SMAR009501-RA">
    <property type="protein sequence ID" value="SMAR009501-PA"/>
    <property type="gene ID" value="SMAR009501"/>
</dbReference>
<dbReference type="InterPro" id="IPR056754">
    <property type="entry name" value="DSCAM/DSCAML_C"/>
</dbReference>
<dbReference type="SUPFAM" id="SSF49265">
    <property type="entry name" value="Fibronectin type III"/>
    <property type="match status" value="4"/>
</dbReference>
<dbReference type="InterPro" id="IPR013098">
    <property type="entry name" value="Ig_I-set"/>
</dbReference>
<evidence type="ECO:0000256" key="6">
    <source>
        <dbReference type="ARBA" id="ARBA00022989"/>
    </source>
</evidence>
<dbReference type="PANTHER" id="PTHR12231:SF253">
    <property type="entry name" value="DPR-INTERACTING PROTEIN ETA, ISOFORM B-RELATED"/>
    <property type="match status" value="1"/>
</dbReference>
<evidence type="ECO:0000256" key="1">
    <source>
        <dbReference type="ARBA" id="ARBA00004167"/>
    </source>
</evidence>
<feature type="domain" description="Ig-like" evidence="10">
    <location>
        <begin position="87"/>
        <end position="180"/>
    </location>
</feature>
<evidence type="ECO:0000259" key="10">
    <source>
        <dbReference type="PROSITE" id="PS50835"/>
    </source>
</evidence>
<feature type="domain" description="Ig-like" evidence="10">
    <location>
        <begin position="749"/>
        <end position="842"/>
    </location>
</feature>
<keyword evidence="2" id="KW-0812">Transmembrane</keyword>
<dbReference type="STRING" id="126957.T1J767"/>
<feature type="domain" description="Ig-like" evidence="10">
    <location>
        <begin position="276"/>
        <end position="367"/>
    </location>
</feature>
<dbReference type="InterPro" id="IPR036116">
    <property type="entry name" value="FN3_sf"/>
</dbReference>
<keyword evidence="4" id="KW-0677">Repeat</keyword>
<name>T1J767_STRMM</name>
<dbReference type="Gene3D" id="2.60.40.10">
    <property type="entry name" value="Immunoglobulins"/>
    <property type="match status" value="17"/>
</dbReference>
<dbReference type="GO" id="GO:0009653">
    <property type="term" value="P:anatomical structure morphogenesis"/>
    <property type="evidence" value="ECO:0007669"/>
    <property type="project" value="UniProtKB-ARBA"/>
</dbReference>
<dbReference type="Proteomes" id="UP000014500">
    <property type="component" value="Unassembled WGS sequence"/>
</dbReference>
<dbReference type="FunFam" id="2.60.40.10:FF:000333">
    <property type="entry name" value="Down syndrome cell adhesion molecule"/>
    <property type="match status" value="3"/>
</dbReference>
<dbReference type="GO" id="GO:0030154">
    <property type="term" value="P:cell differentiation"/>
    <property type="evidence" value="ECO:0007669"/>
    <property type="project" value="UniProtKB-ARBA"/>
</dbReference>
<dbReference type="FunFam" id="2.60.40.10:FF:000032">
    <property type="entry name" value="palladin isoform X1"/>
    <property type="match status" value="1"/>
</dbReference>
<comment type="subcellular location">
    <subcellularLocation>
        <location evidence="1">Membrane</location>
        <topology evidence="1">Single-pass membrane protein</topology>
    </subcellularLocation>
</comment>
<evidence type="ECO:0000256" key="4">
    <source>
        <dbReference type="ARBA" id="ARBA00022737"/>
    </source>
</evidence>
<dbReference type="Pfam" id="PF25059">
    <property type="entry name" value="FN3_DSCAM-DSCAML_C"/>
    <property type="match status" value="1"/>
</dbReference>
<evidence type="ECO:0008006" key="14">
    <source>
        <dbReference type="Google" id="ProtNLM"/>
    </source>
</evidence>
<dbReference type="CDD" id="cd00063">
    <property type="entry name" value="FN3"/>
    <property type="match status" value="6"/>
</dbReference>
<dbReference type="SMART" id="SM00409">
    <property type="entry name" value="IG"/>
    <property type="match status" value="11"/>
</dbReference>
<feature type="domain" description="Ig-like" evidence="10">
    <location>
        <begin position="847"/>
        <end position="940"/>
    </location>
</feature>
<dbReference type="OMA" id="RICENET"/>
<dbReference type="InterPro" id="IPR051170">
    <property type="entry name" value="Neural/epithelial_adhesion"/>
</dbReference>
<keyword evidence="3" id="KW-0732">Signal</keyword>
<dbReference type="FunFam" id="2.60.40.10:FF:000017">
    <property type="entry name" value="Down syndrome cell adhesion molecule b"/>
    <property type="match status" value="3"/>
</dbReference>